<keyword evidence="1" id="KW-0812">Transmembrane</keyword>
<dbReference type="Pfam" id="PF14376">
    <property type="entry name" value="Haem_bd"/>
    <property type="match status" value="1"/>
</dbReference>
<reference evidence="3" key="2">
    <citation type="submission" date="2020-09" db="EMBL/GenBank/DDBJ databases">
        <authorList>
            <person name="Sun Q."/>
            <person name="Zhou Y."/>
        </authorList>
    </citation>
    <scope>NUCLEOTIDE SEQUENCE</scope>
    <source>
        <strain evidence="3">CGMCC 1.12997</strain>
    </source>
</reference>
<dbReference type="EMBL" id="BMGT01000001">
    <property type="protein sequence ID" value="GGG68316.1"/>
    <property type="molecule type" value="Genomic_DNA"/>
</dbReference>
<dbReference type="SMART" id="SM01235">
    <property type="entry name" value="Haem_bd"/>
    <property type="match status" value="1"/>
</dbReference>
<sequence length="316" mass="35151">MAMTSSERLRLIKTAVILGVVFIGIQFIRPELKNPPVTADLQAPPEVKQILKTSCYSCHSNETKLPWFDEVAPAYWIATSDVKEARKHLNFSEIGKLRVAQQKGLLFEAISNIQTGAMPLPSYRRVHPGSRVTLAQMAVLKSWLNPPAPTGAANTSAADAGYERWIQASSVVPDVHPSPNGIEFMPDYRNWKVISCTDRFDNHTMREILGNDIAVKAIAENHINPWPDGTAFAKVAWRQLPDGKGIIRTGAFIQVEFMIRDSDKYASTKGWGWARWRGADLVPYGKDAAFTSECINCHAPVRNSDYVYTLPIGGQQ</sequence>
<evidence type="ECO:0000313" key="4">
    <source>
        <dbReference type="Proteomes" id="UP000647241"/>
    </source>
</evidence>
<gene>
    <name evidence="3" type="ORF">GCM10011585_07820</name>
</gene>
<reference evidence="3" key="1">
    <citation type="journal article" date="2014" name="Int. J. Syst. Evol. Microbiol.">
        <title>Complete genome sequence of Corynebacterium casei LMG S-19264T (=DSM 44701T), isolated from a smear-ripened cheese.</title>
        <authorList>
            <consortium name="US DOE Joint Genome Institute (JGI-PGF)"/>
            <person name="Walter F."/>
            <person name="Albersmeier A."/>
            <person name="Kalinowski J."/>
            <person name="Ruckert C."/>
        </authorList>
    </citation>
    <scope>NUCLEOTIDE SEQUENCE</scope>
    <source>
        <strain evidence="3">CGMCC 1.12997</strain>
    </source>
</reference>
<dbReference type="InterPro" id="IPR025992">
    <property type="entry name" value="Haem-bd"/>
</dbReference>
<dbReference type="AlphaFoldDB" id="A0A917M0Z8"/>
<dbReference type="CDD" id="cd20753">
    <property type="entry name" value="cyt_P460_Mc-like"/>
    <property type="match status" value="1"/>
</dbReference>
<organism evidence="3 4">
    <name type="scientific">Edaphobacter dinghuensis</name>
    <dbReference type="NCBI Taxonomy" id="1560005"/>
    <lineage>
        <taxon>Bacteria</taxon>
        <taxon>Pseudomonadati</taxon>
        <taxon>Acidobacteriota</taxon>
        <taxon>Terriglobia</taxon>
        <taxon>Terriglobales</taxon>
        <taxon>Acidobacteriaceae</taxon>
        <taxon>Edaphobacter</taxon>
    </lineage>
</organism>
<evidence type="ECO:0000259" key="2">
    <source>
        <dbReference type="SMART" id="SM01235"/>
    </source>
</evidence>
<keyword evidence="1" id="KW-0472">Membrane</keyword>
<feature type="transmembrane region" description="Helical" evidence="1">
    <location>
        <begin position="12"/>
        <end position="28"/>
    </location>
</feature>
<feature type="domain" description="Haem-binding" evidence="2">
    <location>
        <begin position="19"/>
        <end position="148"/>
    </location>
</feature>
<keyword evidence="4" id="KW-1185">Reference proteome</keyword>
<dbReference type="Gene3D" id="3.50.70.20">
    <property type="entry name" value="Cytochrome P460"/>
    <property type="match status" value="1"/>
</dbReference>
<dbReference type="RefSeq" id="WP_188552809.1">
    <property type="nucleotide sequence ID" value="NZ_BMGT01000001.1"/>
</dbReference>
<dbReference type="InterPro" id="IPR038142">
    <property type="entry name" value="Cytochrome_P460_sp"/>
</dbReference>
<evidence type="ECO:0000256" key="1">
    <source>
        <dbReference type="SAM" id="Phobius"/>
    </source>
</evidence>
<dbReference type="Pfam" id="PF16694">
    <property type="entry name" value="Cytochrome_P460"/>
    <property type="match status" value="1"/>
</dbReference>
<dbReference type="Proteomes" id="UP000647241">
    <property type="component" value="Unassembled WGS sequence"/>
</dbReference>
<keyword evidence="1" id="KW-1133">Transmembrane helix</keyword>
<protein>
    <recommendedName>
        <fullName evidence="2">Haem-binding domain-containing protein</fullName>
    </recommendedName>
</protein>
<name>A0A917M0Z8_9BACT</name>
<proteinExistence type="predicted"/>
<comment type="caution">
    <text evidence="3">The sequence shown here is derived from an EMBL/GenBank/DDBJ whole genome shotgun (WGS) entry which is preliminary data.</text>
</comment>
<evidence type="ECO:0000313" key="3">
    <source>
        <dbReference type="EMBL" id="GGG68316.1"/>
    </source>
</evidence>
<accession>A0A917M0Z8</accession>
<dbReference type="InterPro" id="IPR032033">
    <property type="entry name" value="Cytochrome_P460"/>
</dbReference>